<reference evidence="5" key="1">
    <citation type="submission" date="2021-03" db="EMBL/GenBank/DDBJ databases">
        <title>Antimicrobial resistance genes in bacteria isolated from Japanese honey, and their potential for conferring macrolide and lincosamide resistance in the American foulbrood pathogen Paenibacillus larvae.</title>
        <authorList>
            <person name="Okamoto M."/>
            <person name="Kumagai M."/>
            <person name="Kanamori H."/>
            <person name="Takamatsu D."/>
        </authorList>
    </citation>
    <scope>NUCLEOTIDE SEQUENCE</scope>
    <source>
        <strain evidence="5">J27TS8</strain>
    </source>
</reference>
<keyword evidence="3" id="KW-0813">Transport</keyword>
<keyword evidence="4" id="KW-0812">Transmembrane</keyword>
<dbReference type="RefSeq" id="WP_212934235.1">
    <property type="nucleotide sequence ID" value="NZ_BORC01000007.1"/>
</dbReference>
<evidence type="ECO:0000256" key="1">
    <source>
        <dbReference type="ARBA" id="ARBA00004141"/>
    </source>
</evidence>
<evidence type="ECO:0000256" key="3">
    <source>
        <dbReference type="ARBA" id="ARBA00022449"/>
    </source>
</evidence>
<dbReference type="GO" id="GO:0016020">
    <property type="term" value="C:membrane"/>
    <property type="evidence" value="ECO:0007669"/>
    <property type="project" value="UniProtKB-SubCell"/>
</dbReference>
<dbReference type="InterPro" id="IPR005133">
    <property type="entry name" value="PhaG_MnhG_YufB"/>
</dbReference>
<feature type="transmembrane region" description="Helical" evidence="4">
    <location>
        <begin position="69"/>
        <end position="91"/>
    </location>
</feature>
<dbReference type="GO" id="GO:0015385">
    <property type="term" value="F:sodium:proton antiporter activity"/>
    <property type="evidence" value="ECO:0007669"/>
    <property type="project" value="TreeGrafter"/>
</dbReference>
<dbReference type="NCBIfam" id="NF009314">
    <property type="entry name" value="PRK12674.1-2"/>
    <property type="match status" value="1"/>
</dbReference>
<dbReference type="PANTHER" id="PTHR34703">
    <property type="entry name" value="ANTIPORTER SUBUNIT MNHG2-RELATED"/>
    <property type="match status" value="1"/>
</dbReference>
<dbReference type="EMBL" id="BORC01000007">
    <property type="protein sequence ID" value="GIN63677.1"/>
    <property type="molecule type" value="Genomic_DNA"/>
</dbReference>
<dbReference type="NCBIfam" id="TIGR01300">
    <property type="entry name" value="CPA3_mnhG_phaG"/>
    <property type="match status" value="1"/>
</dbReference>
<organism evidence="5 6">
    <name type="scientific">Robertmurraya siralis</name>
    <dbReference type="NCBI Taxonomy" id="77777"/>
    <lineage>
        <taxon>Bacteria</taxon>
        <taxon>Bacillati</taxon>
        <taxon>Bacillota</taxon>
        <taxon>Bacilli</taxon>
        <taxon>Bacillales</taxon>
        <taxon>Bacillaceae</taxon>
        <taxon>Robertmurraya</taxon>
    </lineage>
</organism>
<dbReference type="PANTHER" id="PTHR34703:SF1">
    <property type="entry name" value="ANTIPORTER SUBUNIT MNHG2-RELATED"/>
    <property type="match status" value="1"/>
</dbReference>
<dbReference type="Pfam" id="PF03334">
    <property type="entry name" value="PhaG_MnhG_YufB"/>
    <property type="match status" value="1"/>
</dbReference>
<keyword evidence="3" id="KW-0050">Antiport</keyword>
<accession>A0A919WL19</accession>
<dbReference type="AlphaFoldDB" id="A0A919WL19"/>
<protein>
    <submittedName>
        <fullName evidence="5">Na+/H+ antiporter subunit G</fullName>
    </submittedName>
</protein>
<evidence type="ECO:0000256" key="4">
    <source>
        <dbReference type="SAM" id="Phobius"/>
    </source>
</evidence>
<name>A0A919WL19_9BACI</name>
<proteinExistence type="inferred from homology"/>
<comment type="subcellular location">
    <subcellularLocation>
        <location evidence="1">Membrane</location>
        <topology evidence="1">Multi-pass membrane protein</topology>
    </subcellularLocation>
</comment>
<dbReference type="Proteomes" id="UP000682111">
    <property type="component" value="Unassembled WGS sequence"/>
</dbReference>
<sequence length="130" mass="14415">MNANIPSEVLPILLILIGTIFSLLSAIGLVRLPDVYTRSHAASKSTTLGVLFILVGTFLFFLLEEHYFSIRLFLGIFFVFLTAPVAAHVLVRSAYRSNVALAEESVQDDLKDFIHTDSKKTKDAEVNNTD</sequence>
<gene>
    <name evidence="5" type="ORF">J27TS8_36700</name>
</gene>
<comment type="similarity">
    <text evidence="2">Belongs to the CPA3 antiporters (TC 2.A.63) subunit G family.</text>
</comment>
<keyword evidence="4" id="KW-0472">Membrane</keyword>
<feature type="transmembrane region" description="Helical" evidence="4">
    <location>
        <begin position="45"/>
        <end position="63"/>
    </location>
</feature>
<evidence type="ECO:0000256" key="2">
    <source>
        <dbReference type="ARBA" id="ARBA00008404"/>
    </source>
</evidence>
<evidence type="ECO:0000313" key="5">
    <source>
        <dbReference type="EMBL" id="GIN63677.1"/>
    </source>
</evidence>
<evidence type="ECO:0000313" key="6">
    <source>
        <dbReference type="Proteomes" id="UP000682111"/>
    </source>
</evidence>
<keyword evidence="4" id="KW-1133">Transmembrane helix</keyword>
<feature type="transmembrane region" description="Helical" evidence="4">
    <location>
        <begin position="12"/>
        <end position="33"/>
    </location>
</feature>
<comment type="caution">
    <text evidence="5">The sequence shown here is derived from an EMBL/GenBank/DDBJ whole genome shotgun (WGS) entry which is preliminary data.</text>
</comment>
<keyword evidence="6" id="KW-1185">Reference proteome</keyword>